<evidence type="ECO:0000313" key="1">
    <source>
        <dbReference type="EMBL" id="KUG27358.1"/>
    </source>
</evidence>
<gene>
    <name evidence="1" type="ORF">ASZ90_002794</name>
</gene>
<dbReference type="Gene3D" id="2.60.40.10">
    <property type="entry name" value="Immunoglobulins"/>
    <property type="match status" value="1"/>
</dbReference>
<protein>
    <recommendedName>
        <fullName evidence="2">SD-repeat containing protein B domain-containing protein</fullName>
    </recommendedName>
</protein>
<dbReference type="InterPro" id="IPR013783">
    <property type="entry name" value="Ig-like_fold"/>
</dbReference>
<accession>A0A0W8G306</accession>
<comment type="caution">
    <text evidence="1">The sequence shown here is derived from an EMBL/GenBank/DDBJ whole genome shotgun (WGS) entry which is preliminary data.</text>
</comment>
<name>A0A0W8G306_9ZZZZ</name>
<dbReference type="EMBL" id="LNQE01000336">
    <property type="protein sequence ID" value="KUG27358.1"/>
    <property type="molecule type" value="Genomic_DNA"/>
</dbReference>
<sequence length="107" mass="10941">MKHIRISLLAAMLTLALGVSQAMAHTALCNCFDNGDGTVTCEGGFSDGSSAAGVAVSVVDAGGAELMKGAMDANSQYTFKKPDGKYTVKFTAGEGHEVAVPSDKIVQ</sequence>
<proteinExistence type="predicted"/>
<reference evidence="1" key="1">
    <citation type="journal article" date="2015" name="Proc. Natl. Acad. Sci. U.S.A.">
        <title>Networks of energetic and metabolic interactions define dynamics in microbial communities.</title>
        <authorList>
            <person name="Embree M."/>
            <person name="Liu J.K."/>
            <person name="Al-Bassam M.M."/>
            <person name="Zengler K."/>
        </authorList>
    </citation>
    <scope>NUCLEOTIDE SEQUENCE</scope>
</reference>
<organism evidence="1">
    <name type="scientific">hydrocarbon metagenome</name>
    <dbReference type="NCBI Taxonomy" id="938273"/>
    <lineage>
        <taxon>unclassified sequences</taxon>
        <taxon>metagenomes</taxon>
        <taxon>ecological metagenomes</taxon>
    </lineage>
</organism>
<evidence type="ECO:0008006" key="2">
    <source>
        <dbReference type="Google" id="ProtNLM"/>
    </source>
</evidence>
<dbReference type="AlphaFoldDB" id="A0A0W8G306"/>